<evidence type="ECO:0000313" key="3">
    <source>
        <dbReference type="Proteomes" id="UP000007322"/>
    </source>
</evidence>
<dbReference type="HOGENOM" id="CLU_3108092_0_0_1"/>
<feature type="region of interest" description="Disordered" evidence="1">
    <location>
        <begin position="1"/>
        <end position="51"/>
    </location>
</feature>
<dbReference type="Proteomes" id="UP000007322">
    <property type="component" value="Chromosome 2"/>
</dbReference>
<dbReference type="VEuPathDB" id="FungiDB:MYCTH_2302978"/>
<name>G2Q900_THET4</name>
<feature type="compositionally biased region" description="Pro residues" evidence="1">
    <location>
        <begin position="34"/>
        <end position="44"/>
    </location>
</feature>
<sequence length="51" mass="5011">MARTDGTRAPPAPPAPSAGLGHVRQKRGAYEKPSGPPKPAPNPAPAGQGSG</sequence>
<evidence type="ECO:0000256" key="1">
    <source>
        <dbReference type="SAM" id="MobiDB-lite"/>
    </source>
</evidence>
<dbReference type="InParanoid" id="G2Q900"/>
<dbReference type="EMBL" id="CP003003">
    <property type="protein sequence ID" value="AEO57144.1"/>
    <property type="molecule type" value="Genomic_DNA"/>
</dbReference>
<proteinExistence type="predicted"/>
<reference evidence="2 3" key="1">
    <citation type="journal article" date="2011" name="Nat. Biotechnol.">
        <title>Comparative genomic analysis of the thermophilic biomass-degrading fungi Myceliophthora thermophila and Thielavia terrestris.</title>
        <authorList>
            <person name="Berka R.M."/>
            <person name="Grigoriev I.V."/>
            <person name="Otillar R."/>
            <person name="Salamov A."/>
            <person name="Grimwood J."/>
            <person name="Reid I."/>
            <person name="Ishmael N."/>
            <person name="John T."/>
            <person name="Darmond C."/>
            <person name="Moisan M.-C."/>
            <person name="Henrissat B."/>
            <person name="Coutinho P.M."/>
            <person name="Lombard V."/>
            <person name="Natvig D.O."/>
            <person name="Lindquist E."/>
            <person name="Schmutz J."/>
            <person name="Lucas S."/>
            <person name="Harris P."/>
            <person name="Powlowski J."/>
            <person name="Bellemare A."/>
            <person name="Taylor D."/>
            <person name="Butler G."/>
            <person name="de Vries R.P."/>
            <person name="Allijn I.E."/>
            <person name="van den Brink J."/>
            <person name="Ushinsky S."/>
            <person name="Storms R."/>
            <person name="Powell A.J."/>
            <person name="Paulsen I.T."/>
            <person name="Elbourne L.D.H."/>
            <person name="Baker S.E."/>
            <person name="Magnuson J."/>
            <person name="LaBoissiere S."/>
            <person name="Clutterbuck A.J."/>
            <person name="Martinez D."/>
            <person name="Wogulis M."/>
            <person name="de Leon A.L."/>
            <person name="Rey M.W."/>
            <person name="Tsang A."/>
        </authorList>
    </citation>
    <scope>NUCLEOTIDE SEQUENCE [LARGE SCALE GENOMIC DNA]</scope>
    <source>
        <strain evidence="3">ATCC 42464 / BCRC 31852 / DSM 1799</strain>
    </source>
</reference>
<dbReference type="RefSeq" id="XP_003662389.1">
    <property type="nucleotide sequence ID" value="XM_003662341.1"/>
</dbReference>
<keyword evidence="3" id="KW-1185">Reference proteome</keyword>
<protein>
    <submittedName>
        <fullName evidence="2">Uncharacterized protein</fullName>
    </submittedName>
</protein>
<dbReference type="KEGG" id="mtm:MYCTH_2302978"/>
<organism evidence="2 3">
    <name type="scientific">Thermothelomyces thermophilus (strain ATCC 42464 / BCRC 31852 / DSM 1799)</name>
    <name type="common">Sporotrichum thermophile</name>
    <dbReference type="NCBI Taxonomy" id="573729"/>
    <lineage>
        <taxon>Eukaryota</taxon>
        <taxon>Fungi</taxon>
        <taxon>Dikarya</taxon>
        <taxon>Ascomycota</taxon>
        <taxon>Pezizomycotina</taxon>
        <taxon>Sordariomycetes</taxon>
        <taxon>Sordariomycetidae</taxon>
        <taxon>Sordariales</taxon>
        <taxon>Chaetomiaceae</taxon>
        <taxon>Thermothelomyces</taxon>
    </lineage>
</organism>
<accession>G2Q900</accession>
<gene>
    <name evidence="2" type="ORF">MYCTH_2302978</name>
</gene>
<dbReference type="GeneID" id="11512442"/>
<evidence type="ECO:0000313" key="2">
    <source>
        <dbReference type="EMBL" id="AEO57144.1"/>
    </source>
</evidence>
<dbReference type="AlphaFoldDB" id="G2Q900"/>